<organism evidence="2 3">
    <name type="scientific">Tanacetum coccineum</name>
    <dbReference type="NCBI Taxonomy" id="301880"/>
    <lineage>
        <taxon>Eukaryota</taxon>
        <taxon>Viridiplantae</taxon>
        <taxon>Streptophyta</taxon>
        <taxon>Embryophyta</taxon>
        <taxon>Tracheophyta</taxon>
        <taxon>Spermatophyta</taxon>
        <taxon>Magnoliopsida</taxon>
        <taxon>eudicotyledons</taxon>
        <taxon>Gunneridae</taxon>
        <taxon>Pentapetalae</taxon>
        <taxon>asterids</taxon>
        <taxon>campanulids</taxon>
        <taxon>Asterales</taxon>
        <taxon>Asteraceae</taxon>
        <taxon>Asteroideae</taxon>
        <taxon>Anthemideae</taxon>
        <taxon>Anthemidinae</taxon>
        <taxon>Tanacetum</taxon>
    </lineage>
</organism>
<proteinExistence type="inferred from homology"/>
<reference evidence="2" key="1">
    <citation type="journal article" date="2022" name="Int. J. Mol. Sci.">
        <title>Draft Genome of Tanacetum Coccineum: Genomic Comparison of Closely Related Tanacetum-Family Plants.</title>
        <authorList>
            <person name="Yamashiro T."/>
            <person name="Shiraishi A."/>
            <person name="Nakayama K."/>
            <person name="Satake H."/>
        </authorList>
    </citation>
    <scope>NUCLEOTIDE SEQUENCE</scope>
</reference>
<evidence type="ECO:0000313" key="2">
    <source>
        <dbReference type="EMBL" id="GJU05590.1"/>
    </source>
</evidence>
<dbReference type="PRINTS" id="PR00081">
    <property type="entry name" value="GDHRDH"/>
</dbReference>
<comment type="similarity">
    <text evidence="1">Belongs to the short-chain dehydrogenases/reductases (SDR) family.</text>
</comment>
<sequence>MILSSPSSAESATICCWFRWFEVLPVRGIGCWFGWRLYLVDLEAVSGVVVMSCGDVVTDKESRGDVFTFKASDGDVLRLGFDVADEHEEDSTKSYAVMAMYGVTKTALLGLTKALATEMAPHTRVNCVAPGTVPTHFASFITDNDTIRNAIEEKTPFKRLGTPEDMAAATAFLASDEASYITGETIVVAGGMSSRLFLKYGMCVVMDPHMLRWLDGIGRLILTLWTVLLVLVFAKWDVAVSDWFLHMRTCRGMAVILPACSFLFGDGSQIEISRELRERARRERRG</sequence>
<dbReference type="SUPFAM" id="SSF51735">
    <property type="entry name" value="NAD(P)-binding Rossmann-fold domains"/>
    <property type="match status" value="1"/>
</dbReference>
<dbReference type="EMBL" id="BQNB010021361">
    <property type="protein sequence ID" value="GJU05590.1"/>
    <property type="molecule type" value="Genomic_DNA"/>
</dbReference>
<evidence type="ECO:0000256" key="1">
    <source>
        <dbReference type="ARBA" id="ARBA00006484"/>
    </source>
</evidence>
<dbReference type="InterPro" id="IPR002347">
    <property type="entry name" value="SDR_fam"/>
</dbReference>
<evidence type="ECO:0000313" key="3">
    <source>
        <dbReference type="Proteomes" id="UP001151760"/>
    </source>
</evidence>
<accession>A0ABQ5J0R3</accession>
<dbReference type="Gene3D" id="3.40.50.720">
    <property type="entry name" value="NAD(P)-binding Rossmann-like Domain"/>
    <property type="match status" value="1"/>
</dbReference>
<protein>
    <submittedName>
        <fullName evidence="2">Tropinone reductase-like protein 3</fullName>
    </submittedName>
</protein>
<dbReference type="InterPro" id="IPR036291">
    <property type="entry name" value="NAD(P)-bd_dom_sf"/>
</dbReference>
<dbReference type="Pfam" id="PF13561">
    <property type="entry name" value="adh_short_C2"/>
    <property type="match status" value="1"/>
</dbReference>
<gene>
    <name evidence="2" type="ORF">Tco_1122020</name>
</gene>
<dbReference type="PANTHER" id="PTHR43943:SF12">
    <property type="entry name" value="GLUCOSE_RIBITOL DEHYDROGENASE-RELATED"/>
    <property type="match status" value="1"/>
</dbReference>
<dbReference type="Proteomes" id="UP001151760">
    <property type="component" value="Unassembled WGS sequence"/>
</dbReference>
<dbReference type="PANTHER" id="PTHR43943">
    <property type="entry name" value="DEHYDROGENASE/REDUCTASE (SDR FAMILY) MEMBER 4"/>
    <property type="match status" value="1"/>
</dbReference>
<name>A0ABQ5J0R3_9ASTR</name>
<keyword evidence="3" id="KW-1185">Reference proteome</keyword>
<comment type="caution">
    <text evidence="2">The sequence shown here is derived from an EMBL/GenBank/DDBJ whole genome shotgun (WGS) entry which is preliminary data.</text>
</comment>
<reference evidence="2" key="2">
    <citation type="submission" date="2022-01" db="EMBL/GenBank/DDBJ databases">
        <authorList>
            <person name="Yamashiro T."/>
            <person name="Shiraishi A."/>
            <person name="Satake H."/>
            <person name="Nakayama K."/>
        </authorList>
    </citation>
    <scope>NUCLEOTIDE SEQUENCE</scope>
</reference>